<sequence length="282" mass="32116">MDSLMSWQQRQAGGDNATRSPAEEEGLWGLRGDPRLKDWPFTGGPTGVACLLALYLIGCVALGPRLMRNRKPLSLRPLLLAYNVFMVGASVHFAYITVKEAYVESGYSLWCQADDSLTSPRAMIMFRHGWWYLLLKMAELLDTFFFVLRKKNQHISFLHVLHHTLALVTVWLDLYMGVLGHVALFPLLNSSVHIVMYTYYGLAALSPNLRPNLWWKKYVTQFQIAQFLVLTVHAIVPILHECGFPQGFACFMAAEAALFSALFSQFYVRTYVKRGDKSLKDR</sequence>
<organism evidence="1 2">
    <name type="scientific">Ixodes persulcatus</name>
    <name type="common">Taiga tick</name>
    <dbReference type="NCBI Taxonomy" id="34615"/>
    <lineage>
        <taxon>Eukaryota</taxon>
        <taxon>Metazoa</taxon>
        <taxon>Ecdysozoa</taxon>
        <taxon>Arthropoda</taxon>
        <taxon>Chelicerata</taxon>
        <taxon>Arachnida</taxon>
        <taxon>Acari</taxon>
        <taxon>Parasitiformes</taxon>
        <taxon>Ixodida</taxon>
        <taxon>Ixodoidea</taxon>
        <taxon>Ixodidae</taxon>
        <taxon>Ixodinae</taxon>
        <taxon>Ixodes</taxon>
    </lineage>
</organism>
<evidence type="ECO:0000313" key="1">
    <source>
        <dbReference type="EMBL" id="KAG0418503.1"/>
    </source>
</evidence>
<comment type="caution">
    <text evidence="1">The sequence shown here is derived from an EMBL/GenBank/DDBJ whole genome shotgun (WGS) entry which is preliminary data.</text>
</comment>
<accession>A0AC60PG00</accession>
<gene>
    <name evidence="1" type="ORF">HPB47_004851</name>
</gene>
<proteinExistence type="predicted"/>
<evidence type="ECO:0000313" key="2">
    <source>
        <dbReference type="Proteomes" id="UP000805193"/>
    </source>
</evidence>
<keyword evidence="2" id="KW-1185">Reference proteome</keyword>
<dbReference type="Proteomes" id="UP000805193">
    <property type="component" value="Unassembled WGS sequence"/>
</dbReference>
<name>A0AC60PG00_IXOPE</name>
<protein>
    <submittedName>
        <fullName evidence="1">Uncharacterized protein</fullName>
    </submittedName>
</protein>
<dbReference type="EMBL" id="JABSTQ010010735">
    <property type="protein sequence ID" value="KAG0418503.1"/>
    <property type="molecule type" value="Genomic_DNA"/>
</dbReference>
<reference evidence="1 2" key="1">
    <citation type="journal article" date="2020" name="Cell">
        <title>Large-Scale Comparative Analyses of Tick Genomes Elucidate Their Genetic Diversity and Vector Capacities.</title>
        <authorList>
            <consortium name="Tick Genome and Microbiome Consortium (TIGMIC)"/>
            <person name="Jia N."/>
            <person name="Wang J."/>
            <person name="Shi W."/>
            <person name="Du L."/>
            <person name="Sun Y."/>
            <person name="Zhan W."/>
            <person name="Jiang J.F."/>
            <person name="Wang Q."/>
            <person name="Zhang B."/>
            <person name="Ji P."/>
            <person name="Bell-Sakyi L."/>
            <person name="Cui X.M."/>
            <person name="Yuan T.T."/>
            <person name="Jiang B.G."/>
            <person name="Yang W.F."/>
            <person name="Lam T.T."/>
            <person name="Chang Q.C."/>
            <person name="Ding S.J."/>
            <person name="Wang X.J."/>
            <person name="Zhu J.G."/>
            <person name="Ruan X.D."/>
            <person name="Zhao L."/>
            <person name="Wei J.T."/>
            <person name="Ye R.Z."/>
            <person name="Que T.C."/>
            <person name="Du C.H."/>
            <person name="Zhou Y.H."/>
            <person name="Cheng J.X."/>
            <person name="Dai P.F."/>
            <person name="Guo W.B."/>
            <person name="Han X.H."/>
            <person name="Huang E.J."/>
            <person name="Li L.F."/>
            <person name="Wei W."/>
            <person name="Gao Y.C."/>
            <person name="Liu J.Z."/>
            <person name="Shao H.Z."/>
            <person name="Wang X."/>
            <person name="Wang C.C."/>
            <person name="Yang T.C."/>
            <person name="Huo Q.B."/>
            <person name="Li W."/>
            <person name="Chen H.Y."/>
            <person name="Chen S.E."/>
            <person name="Zhou L.G."/>
            <person name="Ni X.B."/>
            <person name="Tian J.H."/>
            <person name="Sheng Y."/>
            <person name="Liu T."/>
            <person name="Pan Y.S."/>
            <person name="Xia L.Y."/>
            <person name="Li J."/>
            <person name="Zhao F."/>
            <person name="Cao W.C."/>
        </authorList>
    </citation>
    <scope>NUCLEOTIDE SEQUENCE [LARGE SCALE GENOMIC DNA]</scope>
    <source>
        <strain evidence="1">Iper-2018</strain>
    </source>
</reference>